<dbReference type="Pfam" id="PF00856">
    <property type="entry name" value="SET"/>
    <property type="match status" value="1"/>
</dbReference>
<dbReference type="STRING" id="1798515.A3B35_01880"/>
<protein>
    <recommendedName>
        <fullName evidence="1">SET domain-containing protein</fullName>
    </recommendedName>
</protein>
<organism evidence="2 3">
    <name type="scientific">Candidatus Kaiserbacteria bacterium RIFCSPLOWO2_01_FULL_54_24</name>
    <dbReference type="NCBI Taxonomy" id="1798515"/>
    <lineage>
        <taxon>Bacteria</taxon>
        <taxon>Candidatus Kaiseribacteriota</taxon>
    </lineage>
</organism>
<comment type="caution">
    <text evidence="2">The sequence shown here is derived from an EMBL/GenBank/DDBJ whole genome shotgun (WGS) entry which is preliminary data.</text>
</comment>
<feature type="domain" description="SET" evidence="1">
    <location>
        <begin position="1"/>
        <end position="103"/>
    </location>
</feature>
<dbReference type="InterPro" id="IPR001214">
    <property type="entry name" value="SET_dom"/>
</dbReference>
<evidence type="ECO:0000313" key="3">
    <source>
        <dbReference type="Proteomes" id="UP000177215"/>
    </source>
</evidence>
<reference evidence="2 3" key="1">
    <citation type="journal article" date="2016" name="Nat. Commun.">
        <title>Thousands of microbial genomes shed light on interconnected biogeochemical processes in an aquifer system.</title>
        <authorList>
            <person name="Anantharaman K."/>
            <person name="Brown C.T."/>
            <person name="Hug L.A."/>
            <person name="Sharon I."/>
            <person name="Castelle C.J."/>
            <person name="Probst A.J."/>
            <person name="Thomas B.C."/>
            <person name="Singh A."/>
            <person name="Wilkins M.J."/>
            <person name="Karaoz U."/>
            <person name="Brodie E.L."/>
            <person name="Williams K.H."/>
            <person name="Hubbard S.S."/>
            <person name="Banfield J.F."/>
        </authorList>
    </citation>
    <scope>NUCLEOTIDE SEQUENCE [LARGE SCALE GENOMIC DNA]</scope>
</reference>
<dbReference type="InterPro" id="IPR046341">
    <property type="entry name" value="SET_dom_sf"/>
</dbReference>
<dbReference type="Gene3D" id="2.170.270.10">
    <property type="entry name" value="SET domain"/>
    <property type="match status" value="1"/>
</dbReference>
<evidence type="ECO:0000259" key="1">
    <source>
        <dbReference type="PROSITE" id="PS50280"/>
    </source>
</evidence>
<name>A0A1F6EUJ7_9BACT</name>
<dbReference type="PROSITE" id="PS50280">
    <property type="entry name" value="SET"/>
    <property type="match status" value="1"/>
</dbReference>
<gene>
    <name evidence="2" type="ORF">A3B35_01880</name>
</gene>
<dbReference type="EMBL" id="MFMC01000022">
    <property type="protein sequence ID" value="OGG77308.1"/>
    <property type="molecule type" value="Genomic_DNA"/>
</dbReference>
<dbReference type="Proteomes" id="UP000177215">
    <property type="component" value="Unassembled WGS sequence"/>
</dbReference>
<accession>A0A1F6EUJ7</accession>
<dbReference type="SUPFAM" id="SSF82199">
    <property type="entry name" value="SET domain"/>
    <property type="match status" value="1"/>
</dbReference>
<evidence type="ECO:0000313" key="2">
    <source>
        <dbReference type="EMBL" id="OGG77308.1"/>
    </source>
</evidence>
<dbReference type="AlphaFoldDB" id="A0A1F6EUJ7"/>
<sequence length="117" mass="13378">MKDIIIGTGYLAGKGIYAGRDFEEGEVVVQYHLKPLTEEEFKSLPDSEKEFSHTHFGTFYLYSEPERYVNHSSNPNTYQDFQQGCDIALRDIRKGEMITTDAAKDDIAQSSFRRASK</sequence>
<proteinExistence type="predicted"/>